<dbReference type="AlphaFoldDB" id="A0A3B0W7Z8"/>
<evidence type="ECO:0000313" key="1">
    <source>
        <dbReference type="EMBL" id="VAW48550.1"/>
    </source>
</evidence>
<dbReference type="GO" id="GO:0000166">
    <property type="term" value="F:nucleotide binding"/>
    <property type="evidence" value="ECO:0007669"/>
    <property type="project" value="InterPro"/>
</dbReference>
<dbReference type="InterPro" id="IPR001114">
    <property type="entry name" value="Adenylosuccinate_synthetase"/>
</dbReference>
<protein>
    <submittedName>
        <fullName evidence="1">Adenylosuccinate synthetase</fullName>
        <ecNumber evidence="1">6.3.4.4</ecNumber>
    </submittedName>
</protein>
<gene>
    <name evidence="1" type="ORF">MNBD_GAMMA04-937</name>
</gene>
<sequence>PGWQTSTVGVDSWEALPQAAKDYIRFLEAEVGVAISILSTGPDRSETLVLSDPFA</sequence>
<name>A0A3B0W7Z8_9ZZZZ</name>
<dbReference type="InterPro" id="IPR027417">
    <property type="entry name" value="P-loop_NTPase"/>
</dbReference>
<accession>A0A3B0W7Z8</accession>
<dbReference type="Pfam" id="PF00709">
    <property type="entry name" value="Adenylsucc_synt"/>
    <property type="match status" value="1"/>
</dbReference>
<dbReference type="GO" id="GO:0006164">
    <property type="term" value="P:purine nucleotide biosynthetic process"/>
    <property type="evidence" value="ECO:0007669"/>
    <property type="project" value="InterPro"/>
</dbReference>
<organism evidence="1">
    <name type="scientific">hydrothermal vent metagenome</name>
    <dbReference type="NCBI Taxonomy" id="652676"/>
    <lineage>
        <taxon>unclassified sequences</taxon>
        <taxon>metagenomes</taxon>
        <taxon>ecological metagenomes</taxon>
    </lineage>
</organism>
<feature type="non-terminal residue" evidence="1">
    <location>
        <position position="1"/>
    </location>
</feature>
<dbReference type="EC" id="6.3.4.4" evidence="1"/>
<dbReference type="EMBL" id="UOFB01000274">
    <property type="protein sequence ID" value="VAW48550.1"/>
    <property type="molecule type" value="Genomic_DNA"/>
</dbReference>
<proteinExistence type="predicted"/>
<dbReference type="SUPFAM" id="SSF52540">
    <property type="entry name" value="P-loop containing nucleoside triphosphate hydrolases"/>
    <property type="match status" value="1"/>
</dbReference>
<reference evidence="1" key="1">
    <citation type="submission" date="2018-06" db="EMBL/GenBank/DDBJ databases">
        <authorList>
            <person name="Zhirakovskaya E."/>
        </authorList>
    </citation>
    <scope>NUCLEOTIDE SEQUENCE</scope>
</reference>
<dbReference type="Gene3D" id="3.90.170.10">
    <property type="entry name" value="Adenylosuccinate Synthetase, subunit A, domain 3"/>
    <property type="match status" value="1"/>
</dbReference>
<keyword evidence="1" id="KW-0436">Ligase</keyword>
<dbReference type="GO" id="GO:0004019">
    <property type="term" value="F:adenylosuccinate synthase activity"/>
    <property type="evidence" value="ECO:0007669"/>
    <property type="project" value="UniProtKB-EC"/>
</dbReference>
<dbReference type="InterPro" id="IPR042111">
    <property type="entry name" value="Adenylosuccinate_synth_dom3"/>
</dbReference>